<dbReference type="CDD" id="cd00054">
    <property type="entry name" value="EGF_CA"/>
    <property type="match status" value="2"/>
</dbReference>
<evidence type="ECO:0000256" key="2">
    <source>
        <dbReference type="ARBA" id="ARBA00022536"/>
    </source>
</evidence>
<dbReference type="NCBIfam" id="NF040941">
    <property type="entry name" value="GGGWT_bact"/>
    <property type="match status" value="1"/>
</dbReference>
<dbReference type="InterPro" id="IPR049883">
    <property type="entry name" value="NOTCH1_EGF-like"/>
</dbReference>
<dbReference type="Pfam" id="PF12947">
    <property type="entry name" value="EGF_3"/>
    <property type="match status" value="1"/>
</dbReference>
<dbReference type="Proteomes" id="UP000596742">
    <property type="component" value="Unassembled WGS sequence"/>
</dbReference>
<evidence type="ECO:0000256" key="6">
    <source>
        <dbReference type="ARBA" id="ARBA00023157"/>
    </source>
</evidence>
<evidence type="ECO:0000313" key="10">
    <source>
        <dbReference type="Proteomes" id="UP000596742"/>
    </source>
</evidence>
<dbReference type="PROSITE" id="PS50026">
    <property type="entry name" value="EGF_3"/>
    <property type="match status" value="1"/>
</dbReference>
<dbReference type="SUPFAM" id="SSF57184">
    <property type="entry name" value="Growth factor receptor domain"/>
    <property type="match status" value="1"/>
</dbReference>
<comment type="caution">
    <text evidence="9">The sequence shown here is derived from an EMBL/GenBank/DDBJ whole genome shotgun (WGS) entry which is preliminary data.</text>
</comment>
<dbReference type="InterPro" id="IPR027806">
    <property type="entry name" value="HARBI1_dom"/>
</dbReference>
<dbReference type="AlphaFoldDB" id="A0A8B6FCU4"/>
<evidence type="ECO:0000256" key="5">
    <source>
        <dbReference type="ARBA" id="ARBA00022737"/>
    </source>
</evidence>
<dbReference type="SMART" id="SM00179">
    <property type="entry name" value="EGF_CA"/>
    <property type="match status" value="2"/>
</dbReference>
<dbReference type="OrthoDB" id="6052188at2759"/>
<evidence type="ECO:0000256" key="7">
    <source>
        <dbReference type="PROSITE-ProRule" id="PRU00076"/>
    </source>
</evidence>
<protein>
    <submittedName>
        <fullName evidence="9">Fibrillin 1</fullName>
    </submittedName>
</protein>
<dbReference type="InterPro" id="IPR018097">
    <property type="entry name" value="EGF_Ca-bd_CS"/>
</dbReference>
<sequence length="641" mass="70188">MASSKFTGRFTNISARLPGSAHDSHVFRTSAIGQHLENGYQGIGQGVLLGDSGYPCRQFLLTPYRQPAACTGQARFKRRHCSTRSSIERTFGIWKKRFHILGSEIRMKPDKACRIIIACGILHNIAIMRNEPEVAEEQLIDNQPQMPPYNVSASTGICSFHEEGTCDEKADCVAKDEGNSFDCVCHTGYFGDGYQNGTGCTDGRHPCVINDECHTNGECEDNFCVCRHGFKGDGYDVCEDINECECSGETCMCDENAYCTNTIGNFTCQCKNNYRGDGYSCSFFCSINADCHADGRCQNEACICRNGYEGDGRFNCTDINECAVPPYPCSVDADCANTDGSYECECKNGYTGNGKDCAAMPRTCDEIFKTKPKSADGLYIIDPDGPDALPQVEVYCDFMPDMGVTIMNPKTEMVQVSRNRPEYSVEYEQQISEIEAVADNSGFCFQLMSAKCRYLAKMLDGDDYWVDRKNNSHYTWGGAKTTGKCVCGQIGACPNPESNCVCDGTVNGQIDDGKIIEKDQLPIRKVHIGGLTGSEKIDIILGPVTCGPKPFGFPIDCYEAKFSGNIKKDGPLIIDVDGPDGPANPILVQCDMESYPHVGITVIVHDQPGPTPPNTPIEYAGNNGDISKIIEKSAFCRQDVT</sequence>
<evidence type="ECO:0000259" key="8">
    <source>
        <dbReference type="PROSITE" id="PS50026"/>
    </source>
</evidence>
<evidence type="ECO:0000313" key="9">
    <source>
        <dbReference type="EMBL" id="VDI46208.1"/>
    </source>
</evidence>
<accession>A0A8B6FCU4</accession>
<dbReference type="InterPro" id="IPR024731">
    <property type="entry name" value="NELL2-like_EGF"/>
</dbReference>
<evidence type="ECO:0000256" key="4">
    <source>
        <dbReference type="ARBA" id="ARBA00022729"/>
    </source>
</evidence>
<name>A0A8B6FCU4_MYTGA</name>
<dbReference type="InterPro" id="IPR001881">
    <property type="entry name" value="EGF-like_Ca-bd_dom"/>
</dbReference>
<dbReference type="GO" id="GO:0005509">
    <property type="term" value="F:calcium ion binding"/>
    <property type="evidence" value="ECO:0007669"/>
    <property type="project" value="InterPro"/>
</dbReference>
<evidence type="ECO:0000256" key="1">
    <source>
        <dbReference type="ARBA" id="ARBA00001968"/>
    </source>
</evidence>
<keyword evidence="10" id="KW-1185">Reference proteome</keyword>
<keyword evidence="3" id="KW-0479">Metal-binding</keyword>
<dbReference type="SMART" id="SM00181">
    <property type="entry name" value="EGF"/>
    <property type="match status" value="5"/>
</dbReference>
<proteinExistence type="predicted"/>
<dbReference type="PANTHER" id="PTHR24039">
    <property type="entry name" value="FIBRILLIN-RELATED"/>
    <property type="match status" value="1"/>
</dbReference>
<dbReference type="InterPro" id="IPR009030">
    <property type="entry name" value="Growth_fac_rcpt_cys_sf"/>
</dbReference>
<dbReference type="PROSITE" id="PS01187">
    <property type="entry name" value="EGF_CA"/>
    <property type="match status" value="1"/>
</dbReference>
<feature type="domain" description="EGF-like" evidence="8">
    <location>
        <begin position="318"/>
        <end position="358"/>
    </location>
</feature>
<keyword evidence="2 7" id="KW-0245">EGF-like domain</keyword>
<dbReference type="Gene3D" id="3.30.750.130">
    <property type="match status" value="1"/>
</dbReference>
<reference evidence="9" key="1">
    <citation type="submission" date="2018-11" db="EMBL/GenBank/DDBJ databases">
        <authorList>
            <person name="Alioto T."/>
            <person name="Alioto T."/>
        </authorList>
    </citation>
    <scope>NUCLEOTIDE SEQUENCE</scope>
</reference>
<keyword evidence="4" id="KW-0732">Signal</keyword>
<organism evidence="9 10">
    <name type="scientific">Mytilus galloprovincialis</name>
    <name type="common">Mediterranean mussel</name>
    <dbReference type="NCBI Taxonomy" id="29158"/>
    <lineage>
        <taxon>Eukaryota</taxon>
        <taxon>Metazoa</taxon>
        <taxon>Spiralia</taxon>
        <taxon>Lophotrochozoa</taxon>
        <taxon>Mollusca</taxon>
        <taxon>Bivalvia</taxon>
        <taxon>Autobranchia</taxon>
        <taxon>Pteriomorphia</taxon>
        <taxon>Mytilida</taxon>
        <taxon>Mytiloidea</taxon>
        <taxon>Mytilidae</taxon>
        <taxon>Mytilinae</taxon>
        <taxon>Mytilus</taxon>
    </lineage>
</organism>
<keyword evidence="6" id="KW-1015">Disulfide bond</keyword>
<dbReference type="Pfam" id="PF13359">
    <property type="entry name" value="DDE_Tnp_4"/>
    <property type="match status" value="1"/>
</dbReference>
<comment type="cofactor">
    <cofactor evidence="1">
        <name>a divalent metal cation</name>
        <dbReference type="ChEBI" id="CHEBI:60240"/>
    </cofactor>
</comment>
<comment type="caution">
    <text evidence="7">Lacks conserved residue(s) required for the propagation of feature annotation.</text>
</comment>
<gene>
    <name evidence="9" type="ORF">MGAL_10B052405</name>
</gene>
<dbReference type="PROSITE" id="PS00010">
    <property type="entry name" value="ASX_HYDROXYL"/>
    <property type="match status" value="1"/>
</dbReference>
<dbReference type="Gene3D" id="2.10.25.10">
    <property type="entry name" value="Laminin"/>
    <property type="match status" value="4"/>
</dbReference>
<dbReference type="InterPro" id="IPR000742">
    <property type="entry name" value="EGF"/>
</dbReference>
<dbReference type="FunFam" id="2.10.25.10:FF:000038">
    <property type="entry name" value="Fibrillin 2"/>
    <property type="match status" value="2"/>
</dbReference>
<dbReference type="InterPro" id="IPR000152">
    <property type="entry name" value="EGF-type_Asp/Asn_hydroxyl_site"/>
</dbReference>
<evidence type="ECO:0000256" key="3">
    <source>
        <dbReference type="ARBA" id="ARBA00022723"/>
    </source>
</evidence>
<dbReference type="PROSITE" id="PS01186">
    <property type="entry name" value="EGF_2"/>
    <property type="match status" value="2"/>
</dbReference>
<dbReference type="EMBL" id="UYJE01006460">
    <property type="protein sequence ID" value="VDI46208.1"/>
    <property type="molecule type" value="Genomic_DNA"/>
</dbReference>
<keyword evidence="5" id="KW-0677">Repeat</keyword>
<dbReference type="Pfam" id="PF07645">
    <property type="entry name" value="EGF_CA"/>
    <property type="match status" value="1"/>
</dbReference>